<organism evidence="2 3">
    <name type="scientific">Cannabis sativa</name>
    <name type="common">Hemp</name>
    <name type="synonym">Marijuana</name>
    <dbReference type="NCBI Taxonomy" id="3483"/>
    <lineage>
        <taxon>Eukaryota</taxon>
        <taxon>Viridiplantae</taxon>
        <taxon>Streptophyta</taxon>
        <taxon>Embryophyta</taxon>
        <taxon>Tracheophyta</taxon>
        <taxon>Spermatophyta</taxon>
        <taxon>Magnoliopsida</taxon>
        <taxon>eudicotyledons</taxon>
        <taxon>Gunneridae</taxon>
        <taxon>Pentapetalae</taxon>
        <taxon>rosids</taxon>
        <taxon>fabids</taxon>
        <taxon>Rosales</taxon>
        <taxon>Cannabaceae</taxon>
        <taxon>Cannabis</taxon>
    </lineage>
</organism>
<dbReference type="EMBL" id="UZAU01000599">
    <property type="status" value="NOT_ANNOTATED_CDS"/>
    <property type="molecule type" value="Genomic_DNA"/>
</dbReference>
<proteinExistence type="predicted"/>
<protein>
    <submittedName>
        <fullName evidence="2">Uncharacterized protein</fullName>
    </submittedName>
</protein>
<dbReference type="EnsemblPlants" id="evm.model.06.1294">
    <property type="protein sequence ID" value="cds.evm.model.06.1294"/>
    <property type="gene ID" value="evm.TU.06.1294"/>
</dbReference>
<sequence>MDRGREHPSHPKWARAVNKRIRGTRIEVVAPMITETDSLSPRSDLVSKRHHRGGVQRSGMLSPWHARDTSRGTIPKLRPGGHRELLIPTQPVLFAIIRADAEMPPIG</sequence>
<evidence type="ECO:0000313" key="3">
    <source>
        <dbReference type="Proteomes" id="UP000596661"/>
    </source>
</evidence>
<keyword evidence="3" id="KW-1185">Reference proteome</keyword>
<accession>A0A803PTV6</accession>
<evidence type="ECO:0000313" key="2">
    <source>
        <dbReference type="EnsemblPlants" id="cds.evm.model.06.1294"/>
    </source>
</evidence>
<dbReference type="Gramene" id="evm.model.06.1294">
    <property type="protein sequence ID" value="cds.evm.model.06.1294"/>
    <property type="gene ID" value="evm.TU.06.1294"/>
</dbReference>
<dbReference type="AlphaFoldDB" id="A0A803PTV6"/>
<evidence type="ECO:0000256" key="1">
    <source>
        <dbReference type="SAM" id="MobiDB-lite"/>
    </source>
</evidence>
<dbReference type="Proteomes" id="UP000596661">
    <property type="component" value="Chromosome 6"/>
</dbReference>
<name>A0A803PTV6_CANSA</name>
<feature type="region of interest" description="Disordered" evidence="1">
    <location>
        <begin position="38"/>
        <end position="82"/>
    </location>
</feature>
<reference evidence="2" key="1">
    <citation type="submission" date="2018-11" db="EMBL/GenBank/DDBJ databases">
        <authorList>
            <person name="Grassa J C."/>
        </authorList>
    </citation>
    <scope>NUCLEOTIDE SEQUENCE [LARGE SCALE GENOMIC DNA]</scope>
</reference>
<reference evidence="2" key="2">
    <citation type="submission" date="2021-03" db="UniProtKB">
        <authorList>
            <consortium name="EnsemblPlants"/>
        </authorList>
    </citation>
    <scope>IDENTIFICATION</scope>
</reference>